<reference evidence="2 3" key="1">
    <citation type="submission" date="2019-07" db="EMBL/GenBank/DDBJ databases">
        <title>Genomics analysis of Aphanomyces spp. identifies a new class of oomycete effector associated with host adaptation.</title>
        <authorList>
            <person name="Gaulin E."/>
        </authorList>
    </citation>
    <scope>NUCLEOTIDE SEQUENCE [LARGE SCALE GENOMIC DNA]</scope>
    <source>
        <strain evidence="2 3">ATCC 201684</strain>
    </source>
</reference>
<keyword evidence="1" id="KW-0812">Transmembrane</keyword>
<evidence type="ECO:0000256" key="1">
    <source>
        <dbReference type="SAM" id="Phobius"/>
    </source>
</evidence>
<dbReference type="GO" id="GO:0000136">
    <property type="term" value="C:mannan polymerase complex"/>
    <property type="evidence" value="ECO:0007669"/>
    <property type="project" value="TreeGrafter"/>
</dbReference>
<dbReference type="InterPro" id="IPR029044">
    <property type="entry name" value="Nucleotide-diphossugar_trans"/>
</dbReference>
<keyword evidence="3" id="KW-1185">Reference proteome</keyword>
<protein>
    <recommendedName>
        <fullName evidence="4">Alpha 1,4-glycosyltransferase domain-containing protein</fullName>
    </recommendedName>
</protein>
<evidence type="ECO:0000313" key="3">
    <source>
        <dbReference type="Proteomes" id="UP000481153"/>
    </source>
</evidence>
<dbReference type="EMBL" id="VJMJ01000036">
    <property type="protein sequence ID" value="KAF0741489.1"/>
    <property type="molecule type" value="Genomic_DNA"/>
</dbReference>
<comment type="caution">
    <text evidence="2">The sequence shown here is derived from an EMBL/GenBank/DDBJ whole genome shotgun (WGS) entry which is preliminary data.</text>
</comment>
<keyword evidence="1" id="KW-0472">Membrane</keyword>
<dbReference type="GO" id="GO:0006487">
    <property type="term" value="P:protein N-linked glycosylation"/>
    <property type="evidence" value="ECO:0007669"/>
    <property type="project" value="TreeGrafter"/>
</dbReference>
<dbReference type="PANTHER" id="PTHR31834">
    <property type="entry name" value="INITIATION-SPECIFIC ALPHA-1,6-MANNOSYLTRANSFERASE"/>
    <property type="match status" value="1"/>
</dbReference>
<dbReference type="VEuPathDB" id="FungiDB:AeMF1_004518"/>
<name>A0A6G0XM03_9STRA</name>
<gene>
    <name evidence="2" type="ORF">Ae201684_003174</name>
</gene>
<dbReference type="Gene3D" id="3.90.550.20">
    <property type="match status" value="1"/>
</dbReference>
<keyword evidence="1" id="KW-1133">Transmembrane helix</keyword>
<evidence type="ECO:0000313" key="2">
    <source>
        <dbReference type="EMBL" id="KAF0741489.1"/>
    </source>
</evidence>
<dbReference type="PANTHER" id="PTHR31834:SF1">
    <property type="entry name" value="INITIATION-SPECIFIC ALPHA-1,6-MANNOSYLTRANSFERASE"/>
    <property type="match status" value="1"/>
</dbReference>
<dbReference type="Proteomes" id="UP000481153">
    <property type="component" value="Unassembled WGS sequence"/>
</dbReference>
<evidence type="ECO:0008006" key="4">
    <source>
        <dbReference type="Google" id="ProtNLM"/>
    </source>
</evidence>
<feature type="transmembrane region" description="Helical" evidence="1">
    <location>
        <begin position="23"/>
        <end position="42"/>
    </location>
</feature>
<proteinExistence type="predicted"/>
<accession>A0A6G0XM03</accession>
<organism evidence="2 3">
    <name type="scientific">Aphanomyces euteiches</name>
    <dbReference type="NCBI Taxonomy" id="100861"/>
    <lineage>
        <taxon>Eukaryota</taxon>
        <taxon>Sar</taxon>
        <taxon>Stramenopiles</taxon>
        <taxon>Oomycota</taxon>
        <taxon>Saprolegniomycetes</taxon>
        <taxon>Saprolegniales</taxon>
        <taxon>Verrucalvaceae</taxon>
        <taxon>Aphanomyces</taxon>
    </lineage>
</organism>
<dbReference type="AlphaFoldDB" id="A0A6G0XM03"/>
<dbReference type="InterPro" id="IPR039367">
    <property type="entry name" value="Och1-like"/>
</dbReference>
<dbReference type="GO" id="GO:0000009">
    <property type="term" value="F:alpha-1,6-mannosyltransferase activity"/>
    <property type="evidence" value="ECO:0007669"/>
    <property type="project" value="InterPro"/>
</dbReference>
<sequence length="346" mass="39122">MESEDDSDAECDLDCDIDSQIPYRVFVVCSVGLLLVLGYYNIPNVLAMVRATYHRTPFSDGQVYPRLYQGSHDVTPSNEFSNERCRVQFVFTGSKSNYKSFPTLQSWMRFADPTCPIEFLRSNHPFLGQITVAEARVIGALAFQPILQADMLKLLAIYYLGGLVVDLDVQAIKPFPQAWADVESPLAFCDVVLGIEADCYDDICVKNFVRKGQIQNWAMFARQPRSPFLGELLEFIVEKYDSMAPLDENVSIQEVAGSGPITDFVQIYGNFSHPFYNAPTSQWGWTLASDPSSVLRIQKHHEEVCVVGSRYTGGGCLIFDECLISHHFEGSWQHWPRSFNRSKVIH</sequence>
<dbReference type="SUPFAM" id="SSF53448">
    <property type="entry name" value="Nucleotide-diphospho-sugar transferases"/>
    <property type="match status" value="1"/>
</dbReference>